<dbReference type="InterPro" id="IPR001969">
    <property type="entry name" value="Aspartic_peptidase_AS"/>
</dbReference>
<dbReference type="SUPFAM" id="SSF50630">
    <property type="entry name" value="Acid proteases"/>
    <property type="match status" value="1"/>
</dbReference>
<gene>
    <name evidence="1" type="ORF">Xkoz_01872</name>
</gene>
<accession>A0A2D0LCM5</accession>
<protein>
    <recommendedName>
        <fullName evidence="3">Aspartyl protease</fullName>
    </recommendedName>
</protein>
<dbReference type="AlphaFoldDB" id="A0A2D0LCM5"/>
<sequence length="302" mass="33300">MLSLKKHFTAIIVTVFSSVTPWFVTDSMAAEEVMHIDFQLDKFSTPIATLDIDGKKQKLAIDTGSNQGLHLTKAFMAKIPGLVIEPEKARSTDVTGKVFFKDKFHIPQLSINGMIFKDIPGVSLTPWGVTLSDQEKKLPSSMVIGLGLFKDKVVLIDYKNQRLSVSDHLSALGVNVADGWVELPLRLTQEGIAVKVSQNLQNYSMILDTGASISVFWKERFQLPPVYIPCQALSKGLDNNECVASTFQLDDTGAKEIALNSLLIDGGFNHLHADGLIGKNFFDQYAVLIDFTGKRLLIKDNA</sequence>
<organism evidence="1 2">
    <name type="scientific">Xenorhabdus kozodoii</name>
    <dbReference type="NCBI Taxonomy" id="351676"/>
    <lineage>
        <taxon>Bacteria</taxon>
        <taxon>Pseudomonadati</taxon>
        <taxon>Pseudomonadota</taxon>
        <taxon>Gammaproteobacteria</taxon>
        <taxon>Enterobacterales</taxon>
        <taxon>Morganellaceae</taxon>
        <taxon>Xenorhabdus</taxon>
    </lineage>
</organism>
<name>A0A2D0LCM5_9GAMM</name>
<keyword evidence="2" id="KW-1185">Reference proteome</keyword>
<dbReference type="GO" id="GO:0006508">
    <property type="term" value="P:proteolysis"/>
    <property type="evidence" value="ECO:0007669"/>
    <property type="project" value="InterPro"/>
</dbReference>
<dbReference type="Gene3D" id="2.40.70.10">
    <property type="entry name" value="Acid Proteases"/>
    <property type="match status" value="2"/>
</dbReference>
<dbReference type="InterPro" id="IPR021109">
    <property type="entry name" value="Peptidase_aspartic_dom_sf"/>
</dbReference>
<comment type="caution">
    <text evidence="1">The sequence shown here is derived from an EMBL/GenBank/DDBJ whole genome shotgun (WGS) entry which is preliminary data.</text>
</comment>
<dbReference type="PROSITE" id="PS00141">
    <property type="entry name" value="ASP_PROTEASE"/>
    <property type="match status" value="1"/>
</dbReference>
<proteinExistence type="predicted"/>
<dbReference type="EMBL" id="NJCX01000011">
    <property type="protein sequence ID" value="PHM73456.1"/>
    <property type="molecule type" value="Genomic_DNA"/>
</dbReference>
<dbReference type="GO" id="GO:0004190">
    <property type="term" value="F:aspartic-type endopeptidase activity"/>
    <property type="evidence" value="ECO:0007669"/>
    <property type="project" value="InterPro"/>
</dbReference>
<reference evidence="1 2" key="1">
    <citation type="journal article" date="2017" name="Nat. Microbiol.">
        <title>Natural product diversity associated with the nematode symbionts Photorhabdus and Xenorhabdus.</title>
        <authorList>
            <person name="Tobias N.J."/>
            <person name="Wolff H."/>
            <person name="Djahanschiri B."/>
            <person name="Grundmann F."/>
            <person name="Kronenwerth M."/>
            <person name="Shi Y.M."/>
            <person name="Simonyi S."/>
            <person name="Grun P."/>
            <person name="Shapiro-Ilan D."/>
            <person name="Pidot S.J."/>
            <person name="Stinear T.P."/>
            <person name="Ebersberger I."/>
            <person name="Bode H.B."/>
        </authorList>
    </citation>
    <scope>NUCLEOTIDE SEQUENCE [LARGE SCALE GENOMIC DNA]</scope>
    <source>
        <strain evidence="1 2">DSM 17907</strain>
    </source>
</reference>
<evidence type="ECO:0000313" key="1">
    <source>
        <dbReference type="EMBL" id="PHM73456.1"/>
    </source>
</evidence>
<dbReference type="Proteomes" id="UP000221101">
    <property type="component" value="Unassembled WGS sequence"/>
</dbReference>
<evidence type="ECO:0008006" key="3">
    <source>
        <dbReference type="Google" id="ProtNLM"/>
    </source>
</evidence>
<evidence type="ECO:0000313" key="2">
    <source>
        <dbReference type="Proteomes" id="UP000221101"/>
    </source>
</evidence>